<evidence type="ECO:0000313" key="5">
    <source>
        <dbReference type="EMBL" id="ABU59661.1"/>
    </source>
</evidence>
<dbReference type="InterPro" id="IPR006059">
    <property type="entry name" value="SBP"/>
</dbReference>
<comment type="similarity">
    <text evidence="1">Belongs to the bacterial solute-binding protein 1 family.</text>
</comment>
<reference evidence="5 6" key="1">
    <citation type="submission" date="2007-08" db="EMBL/GenBank/DDBJ databases">
        <title>Complete sequence of Roseiflexus castenholzii DSM 13941.</title>
        <authorList>
            <consortium name="US DOE Joint Genome Institute"/>
            <person name="Copeland A."/>
            <person name="Lucas S."/>
            <person name="Lapidus A."/>
            <person name="Barry K."/>
            <person name="Glavina del Rio T."/>
            <person name="Dalin E."/>
            <person name="Tice H."/>
            <person name="Pitluck S."/>
            <person name="Thompson L.S."/>
            <person name="Brettin T."/>
            <person name="Bruce D."/>
            <person name="Detter J.C."/>
            <person name="Han C."/>
            <person name="Tapia R."/>
            <person name="Schmutz J."/>
            <person name="Larimer F."/>
            <person name="Land M."/>
            <person name="Hauser L."/>
            <person name="Kyrpides N."/>
            <person name="Mikhailova N."/>
            <person name="Bryant D.A."/>
            <person name="Hanada S."/>
            <person name="Tsukatani Y."/>
            <person name="Richardson P."/>
        </authorList>
    </citation>
    <scope>NUCLEOTIDE SEQUENCE [LARGE SCALE GENOMIC DNA]</scope>
    <source>
        <strain evidence="6">DSM 13941 / HLO8</strain>
    </source>
</reference>
<dbReference type="Gene3D" id="3.40.190.10">
    <property type="entry name" value="Periplasmic binding protein-like II"/>
    <property type="match status" value="1"/>
</dbReference>
<name>A7NQ15_ROSCS</name>
<organism evidence="5 6">
    <name type="scientific">Roseiflexus castenholzii (strain DSM 13941 / HLO8)</name>
    <dbReference type="NCBI Taxonomy" id="383372"/>
    <lineage>
        <taxon>Bacteria</taxon>
        <taxon>Bacillati</taxon>
        <taxon>Chloroflexota</taxon>
        <taxon>Chloroflexia</taxon>
        <taxon>Chloroflexales</taxon>
        <taxon>Roseiflexineae</taxon>
        <taxon>Roseiflexaceae</taxon>
        <taxon>Roseiflexus</taxon>
    </lineage>
</organism>
<dbReference type="Pfam" id="PF13416">
    <property type="entry name" value="SBP_bac_8"/>
    <property type="match status" value="1"/>
</dbReference>
<dbReference type="eggNOG" id="COG2182">
    <property type="taxonomic scope" value="Bacteria"/>
</dbReference>
<dbReference type="GO" id="GO:0055052">
    <property type="term" value="C:ATP-binding cassette (ABC) transporter complex, substrate-binding subunit-containing"/>
    <property type="evidence" value="ECO:0007669"/>
    <property type="project" value="TreeGrafter"/>
</dbReference>
<dbReference type="Proteomes" id="UP000000263">
    <property type="component" value="Chromosome"/>
</dbReference>
<dbReference type="HOGENOM" id="CLU_623859_0_0_0"/>
<dbReference type="KEGG" id="rca:Rcas_3612"/>
<gene>
    <name evidence="5" type="ordered locus">Rcas_3612</name>
</gene>
<dbReference type="RefSeq" id="WP_012122084.1">
    <property type="nucleotide sequence ID" value="NC_009767.1"/>
</dbReference>
<feature type="compositionally biased region" description="Pro residues" evidence="4">
    <location>
        <begin position="1"/>
        <end position="10"/>
    </location>
</feature>
<dbReference type="SUPFAM" id="SSF53850">
    <property type="entry name" value="Periplasmic binding protein-like II"/>
    <property type="match status" value="1"/>
</dbReference>
<feature type="region of interest" description="Disordered" evidence="4">
    <location>
        <begin position="1"/>
        <end position="41"/>
    </location>
</feature>
<keyword evidence="2" id="KW-0813">Transport</keyword>
<proteinExistence type="inferred from homology"/>
<dbReference type="PANTHER" id="PTHR30061:SF50">
    <property type="entry name" value="MALTOSE_MALTODEXTRIN-BINDING PERIPLASMIC PROTEIN"/>
    <property type="match status" value="1"/>
</dbReference>
<evidence type="ECO:0000256" key="4">
    <source>
        <dbReference type="SAM" id="MobiDB-lite"/>
    </source>
</evidence>
<feature type="compositionally biased region" description="Pro residues" evidence="4">
    <location>
        <begin position="20"/>
        <end position="40"/>
    </location>
</feature>
<dbReference type="AlphaFoldDB" id="A7NQ15"/>
<keyword evidence="6" id="KW-1185">Reference proteome</keyword>
<keyword evidence="3" id="KW-0732">Signal</keyword>
<evidence type="ECO:0000256" key="3">
    <source>
        <dbReference type="ARBA" id="ARBA00022729"/>
    </source>
</evidence>
<dbReference type="STRING" id="383372.Rcas_3612"/>
<evidence type="ECO:0000313" key="6">
    <source>
        <dbReference type="Proteomes" id="UP000000263"/>
    </source>
</evidence>
<dbReference type="GO" id="GO:1901982">
    <property type="term" value="F:maltose binding"/>
    <property type="evidence" value="ECO:0007669"/>
    <property type="project" value="TreeGrafter"/>
</dbReference>
<evidence type="ECO:0000256" key="1">
    <source>
        <dbReference type="ARBA" id="ARBA00008520"/>
    </source>
</evidence>
<dbReference type="GO" id="GO:0042956">
    <property type="term" value="P:maltodextrin transmembrane transport"/>
    <property type="evidence" value="ECO:0007669"/>
    <property type="project" value="TreeGrafter"/>
</dbReference>
<dbReference type="PANTHER" id="PTHR30061">
    <property type="entry name" value="MALTOSE-BINDING PERIPLASMIC PROTEIN"/>
    <property type="match status" value="1"/>
</dbReference>
<accession>A7NQ15</accession>
<sequence>MAPTPLPEPSATPTATATPLPSPTTAPTAPPPPTLTPAPEPLTVWAAGDEARRDALARLLSEAAAAANVPIRIRSSTPDAMIARLRVDQIDGRPPPDVIWGDGNDLAILRTMGLIQAVRSTPAAEGTLPAVVVGATADDQQWGVPVGAQGFLLLLYNRKLVEYPPRTIDALIAAARTNTGGGRFGLVAGWTEARWFALWLDITGGAMLDADGMPALDAPAVVSALELLRTLRRYGPTPPSTYDEGARLFRRGRVALAIDGDWALESYRGLTDTLELGIAPLPLANRGVPAAAPLTGVYLMYGAALDGQRLAQAETLAATLREPVWQARIARDLSMLPASIPALNDPAVTDDPALAAAATYAGNAPGIPPTRPIRCAWDAIEVELPPFLLGRRTAAETATAMQRRAMACVER</sequence>
<dbReference type="GO" id="GO:0015768">
    <property type="term" value="P:maltose transport"/>
    <property type="evidence" value="ECO:0007669"/>
    <property type="project" value="TreeGrafter"/>
</dbReference>
<dbReference type="EMBL" id="CP000804">
    <property type="protein sequence ID" value="ABU59661.1"/>
    <property type="molecule type" value="Genomic_DNA"/>
</dbReference>
<evidence type="ECO:0000256" key="2">
    <source>
        <dbReference type="ARBA" id="ARBA00022448"/>
    </source>
</evidence>
<protein>
    <submittedName>
        <fullName evidence="5">Extracellular solute-binding protein family 1</fullName>
    </submittedName>
</protein>